<dbReference type="Gene3D" id="3.90.25.10">
    <property type="entry name" value="UDP-galactose 4-epimerase, domain 1"/>
    <property type="match status" value="1"/>
</dbReference>
<dbReference type="PANTHER" id="PTHR43238">
    <property type="entry name" value="GDP-L-FUCOSE SYNTHASE"/>
    <property type="match status" value="1"/>
</dbReference>
<evidence type="ECO:0000313" key="2">
    <source>
        <dbReference type="EMBL" id="KKL15800.1"/>
    </source>
</evidence>
<sequence length="301" mass="33797">MILVTGGSGLLGRCLQEILDAKYLSSKEYDLRSMTETKQCFSLYRPKIVIHLAAKAGGIVGNSNNAYDFYYDNITINTNVLHCCLAHHVDYVISMAGTCIYPENPPALPLTEDMIHVGSVHISNRGYSYAKRMLQVQMECARLQHGKMWGLFLPGNLYGPYDNFDLESGHVVPSLLRRVHEAKVNNYPSMTCYGTGAPLRQFTYAKDVAKAIVQAVNIKLCGEYNVCNQQNQSILELVTTIAKIVKYTGEIKFNNKMDGVYRKEASDQKLQSHINLSYSSLYNGLVETYKWYCANNLQTVG</sequence>
<dbReference type="EMBL" id="LAZR01039923">
    <property type="protein sequence ID" value="KKL15800.1"/>
    <property type="molecule type" value="Genomic_DNA"/>
</dbReference>
<feature type="domain" description="NAD-dependent epimerase/dehydratase" evidence="1">
    <location>
        <begin position="2"/>
        <end position="218"/>
    </location>
</feature>
<dbReference type="SUPFAM" id="SSF51735">
    <property type="entry name" value="NAD(P)-binding Rossmann-fold domains"/>
    <property type="match status" value="1"/>
</dbReference>
<name>A0A0F9B2E7_9ZZZZ</name>
<dbReference type="PANTHER" id="PTHR43238:SF1">
    <property type="entry name" value="GDP-L-FUCOSE SYNTHASE"/>
    <property type="match status" value="1"/>
</dbReference>
<reference evidence="2" key="1">
    <citation type="journal article" date="2015" name="Nature">
        <title>Complex archaea that bridge the gap between prokaryotes and eukaryotes.</title>
        <authorList>
            <person name="Spang A."/>
            <person name="Saw J.H."/>
            <person name="Jorgensen S.L."/>
            <person name="Zaremba-Niedzwiedzka K."/>
            <person name="Martijn J."/>
            <person name="Lind A.E."/>
            <person name="van Eijk R."/>
            <person name="Schleper C."/>
            <person name="Guy L."/>
            <person name="Ettema T.J."/>
        </authorList>
    </citation>
    <scope>NUCLEOTIDE SEQUENCE</scope>
</reference>
<comment type="caution">
    <text evidence="2">The sequence shown here is derived from an EMBL/GenBank/DDBJ whole genome shotgun (WGS) entry which is preliminary data.</text>
</comment>
<dbReference type="InterPro" id="IPR036291">
    <property type="entry name" value="NAD(P)-bd_dom_sf"/>
</dbReference>
<gene>
    <name evidence="2" type="ORF">LCGC14_2501970</name>
</gene>
<accession>A0A0F9B2E7</accession>
<evidence type="ECO:0000259" key="1">
    <source>
        <dbReference type="Pfam" id="PF01370"/>
    </source>
</evidence>
<dbReference type="AlphaFoldDB" id="A0A0F9B2E7"/>
<dbReference type="Pfam" id="PF01370">
    <property type="entry name" value="Epimerase"/>
    <property type="match status" value="1"/>
</dbReference>
<dbReference type="Gene3D" id="3.40.50.720">
    <property type="entry name" value="NAD(P)-binding Rossmann-like Domain"/>
    <property type="match status" value="1"/>
</dbReference>
<protein>
    <recommendedName>
        <fullName evidence="1">NAD-dependent epimerase/dehydratase domain-containing protein</fullName>
    </recommendedName>
</protein>
<proteinExistence type="predicted"/>
<dbReference type="GO" id="GO:0050577">
    <property type="term" value="F:GDP-L-fucose synthase activity"/>
    <property type="evidence" value="ECO:0007669"/>
    <property type="project" value="TreeGrafter"/>
</dbReference>
<dbReference type="InterPro" id="IPR001509">
    <property type="entry name" value="Epimerase_deHydtase"/>
</dbReference>
<organism evidence="2">
    <name type="scientific">marine sediment metagenome</name>
    <dbReference type="NCBI Taxonomy" id="412755"/>
    <lineage>
        <taxon>unclassified sequences</taxon>
        <taxon>metagenomes</taxon>
        <taxon>ecological metagenomes</taxon>
    </lineage>
</organism>